<evidence type="ECO:0000313" key="5">
    <source>
        <dbReference type="EMBL" id="TDO40477.1"/>
    </source>
</evidence>
<evidence type="ECO:0000313" key="6">
    <source>
        <dbReference type="Proteomes" id="UP000294901"/>
    </source>
</evidence>
<name>A0A4R6JW53_9ACTN</name>
<accession>A0A4R6JW53</accession>
<evidence type="ECO:0000256" key="1">
    <source>
        <dbReference type="ARBA" id="ARBA00010164"/>
    </source>
</evidence>
<organism evidence="5 6">
    <name type="scientific">Paractinoplanes brasiliensis</name>
    <dbReference type="NCBI Taxonomy" id="52695"/>
    <lineage>
        <taxon>Bacteria</taxon>
        <taxon>Bacillati</taxon>
        <taxon>Actinomycetota</taxon>
        <taxon>Actinomycetes</taxon>
        <taxon>Micromonosporales</taxon>
        <taxon>Micromonosporaceae</taxon>
        <taxon>Paractinoplanes</taxon>
    </lineage>
</organism>
<dbReference type="AlphaFoldDB" id="A0A4R6JW53"/>
<dbReference type="OrthoDB" id="3182374at2"/>
<dbReference type="PANTHER" id="PTHR37419">
    <property type="entry name" value="SERINE/THREONINE-PROTEIN KINASE TOXIN HIPA"/>
    <property type="match status" value="1"/>
</dbReference>
<dbReference type="Proteomes" id="UP000294901">
    <property type="component" value="Unassembled WGS sequence"/>
</dbReference>
<feature type="domain" description="HipA-like C-terminal" evidence="4">
    <location>
        <begin position="172"/>
        <end position="378"/>
    </location>
</feature>
<dbReference type="GO" id="GO:0005829">
    <property type="term" value="C:cytosol"/>
    <property type="evidence" value="ECO:0007669"/>
    <property type="project" value="TreeGrafter"/>
</dbReference>
<proteinExistence type="inferred from homology"/>
<dbReference type="EMBL" id="SNWR01000001">
    <property type="protein sequence ID" value="TDO40477.1"/>
    <property type="molecule type" value="Genomic_DNA"/>
</dbReference>
<evidence type="ECO:0000256" key="2">
    <source>
        <dbReference type="ARBA" id="ARBA00022679"/>
    </source>
</evidence>
<keyword evidence="3 5" id="KW-0418">Kinase</keyword>
<evidence type="ECO:0000256" key="3">
    <source>
        <dbReference type="ARBA" id="ARBA00022777"/>
    </source>
</evidence>
<gene>
    <name evidence="5" type="ORF">C8E87_4191</name>
</gene>
<keyword evidence="6" id="KW-1185">Reference proteome</keyword>
<sequence length="410" mass="44598">MSRVRTYVEIAGRTVAVGDAHFNFRRGRLTATFSYDRDYLSLPGAYAIDPALGLSAGAWPLPQGLAGAFSDAAPDRWGRTLIAKRIRAQAALDSRTPPALDDRDYLLGVSDETRQGALRFKTDPDDVFQHPSPDVPKLIALPSLLHAANAVTREGPDNLDAIKTLLDAGTGSLGGARPKASVRDDERLMIAKFPHHSDEWSVIAWEKTALDLAEVAGIPVPGRQLVGIDGSPVLLLDRFDREGQRRVGYISAMTLLEAQDGQPRDYTEIAEVLPEHSSAAVDDLRQLWRRIAFSIAIHNTDDHLRNHGFLRQGPGWRLAPAFDINPDPEPATRRVTSIGGATNPADEVNALLAYAENFGLSDNQARAVLREVAGAAENWGAVARRNGISQSEIAHFEPTLTHTVDAVRPS</sequence>
<dbReference type="PANTHER" id="PTHR37419:SF8">
    <property type="entry name" value="TOXIN YJJJ"/>
    <property type="match status" value="1"/>
</dbReference>
<dbReference type="InterPro" id="IPR052028">
    <property type="entry name" value="HipA_Ser/Thr_kinase"/>
</dbReference>
<comment type="similarity">
    <text evidence="1">Belongs to the HipA Ser/Thr kinase family.</text>
</comment>
<comment type="caution">
    <text evidence="5">The sequence shown here is derived from an EMBL/GenBank/DDBJ whole genome shotgun (WGS) entry which is preliminary data.</text>
</comment>
<keyword evidence="2" id="KW-0808">Transferase</keyword>
<evidence type="ECO:0000259" key="4">
    <source>
        <dbReference type="Pfam" id="PF07804"/>
    </source>
</evidence>
<dbReference type="RefSeq" id="WP_133874647.1">
    <property type="nucleotide sequence ID" value="NZ_BOMD01000007.1"/>
</dbReference>
<protein>
    <submittedName>
        <fullName evidence="5">Serine/threonine-protein kinase HipA</fullName>
    </submittedName>
</protein>
<reference evidence="5 6" key="1">
    <citation type="submission" date="2019-03" db="EMBL/GenBank/DDBJ databases">
        <title>Sequencing the genomes of 1000 actinobacteria strains.</title>
        <authorList>
            <person name="Klenk H.-P."/>
        </authorList>
    </citation>
    <scope>NUCLEOTIDE SEQUENCE [LARGE SCALE GENOMIC DNA]</scope>
    <source>
        <strain evidence="5 6">DSM 43805</strain>
    </source>
</reference>
<dbReference type="GO" id="GO:0004674">
    <property type="term" value="F:protein serine/threonine kinase activity"/>
    <property type="evidence" value="ECO:0007669"/>
    <property type="project" value="TreeGrafter"/>
</dbReference>
<dbReference type="Pfam" id="PF07804">
    <property type="entry name" value="HipA_C"/>
    <property type="match status" value="1"/>
</dbReference>
<dbReference type="InterPro" id="IPR012893">
    <property type="entry name" value="HipA-like_C"/>
</dbReference>
<dbReference type="Gene3D" id="1.10.1070.20">
    <property type="match status" value="1"/>
</dbReference>